<dbReference type="SMART" id="SM01208">
    <property type="entry name" value="G5"/>
    <property type="match status" value="1"/>
</dbReference>
<keyword evidence="1" id="KW-0732">Signal</keyword>
<dbReference type="Gene3D" id="2.20.230.10">
    <property type="entry name" value="Resuscitation-promoting factor rpfb"/>
    <property type="match status" value="1"/>
</dbReference>
<dbReference type="PANTHER" id="PTHR35788">
    <property type="entry name" value="EXPORTED PROTEIN-RELATED"/>
    <property type="match status" value="1"/>
</dbReference>
<dbReference type="PANTHER" id="PTHR35788:SF1">
    <property type="entry name" value="EXPORTED PROTEIN"/>
    <property type="match status" value="1"/>
</dbReference>
<keyword evidence="2" id="KW-1133">Transmembrane helix</keyword>
<dbReference type="Pfam" id="PF12229">
    <property type="entry name" value="PG_binding_4"/>
    <property type="match status" value="1"/>
</dbReference>
<sequence precursor="true">MLKKSYSKKVRIIWATVAAVIIFISIFAAVVLKDKTIYLGISIDGIDVSGLDINTAQERLNDAIGRVNPVKKVVLEYAGNAWQYDFEELGIGFKIQNAIEEAYSIGRSGNIFYRLYSIIATRIKKHNIISQLHFDRNLMIQVLKVIKKDVDRQEMNAAVKFQQGKITIVGHETGKRLDINKNLDNWTSKLEAKNFTSHELIVEEVEPEIKETDINHIENIIGKFSTRFNEGDANRSYNIKLACSKINGILLMPGQNFSMNESLGPRTAANGYKEAPVIFKNELVKGTGGGVCQVTTTLYNAVLLSKLKVLERTHHSMPLGYVDMGRDATIAENYIDFKFRNSSGYPIAIFSLVKGNVIEVYILGKDRENGMKVVLKSQVVEKYEPQGEEVEYVDEIPENERVVLREPKTGYKVLLYREIYGSDGVLLFREKISEDVYAPVKAKVKVGRGMI</sequence>
<reference evidence="5" key="1">
    <citation type="submission" date="2015-07" db="EMBL/GenBank/DDBJ databases">
        <title>Near-Complete Genome Sequence of the Cellulolytic Bacterium Bacteroides (Pseudobacteroides) cellulosolvens ATCC 35603.</title>
        <authorList>
            <person name="Dassa B."/>
            <person name="Utturkar S.M."/>
            <person name="Klingeman D.M."/>
            <person name="Hurt R.A."/>
            <person name="Keller M."/>
            <person name="Xu J."/>
            <person name="Reddy Y.H.K."/>
            <person name="Borovok I."/>
            <person name="Grinberg I.R."/>
            <person name="Lamed R."/>
            <person name="Zhivin O."/>
            <person name="Bayer E.A."/>
            <person name="Brown S.D."/>
        </authorList>
    </citation>
    <scope>NUCLEOTIDE SEQUENCE [LARGE SCALE GENOMIC DNA]</scope>
    <source>
        <strain evidence="5">DSM 2933</strain>
    </source>
</reference>
<dbReference type="InterPro" id="IPR011098">
    <property type="entry name" value="G5_dom"/>
</dbReference>
<organism evidence="4 5">
    <name type="scientific">Pseudobacteroides cellulosolvens ATCC 35603 = DSM 2933</name>
    <dbReference type="NCBI Taxonomy" id="398512"/>
    <lineage>
        <taxon>Bacteria</taxon>
        <taxon>Bacillati</taxon>
        <taxon>Bacillota</taxon>
        <taxon>Clostridia</taxon>
        <taxon>Eubacteriales</taxon>
        <taxon>Oscillospiraceae</taxon>
        <taxon>Pseudobacteroides</taxon>
    </lineage>
</organism>
<keyword evidence="5" id="KW-1185">Reference proteome</keyword>
<dbReference type="STRING" id="398512.Bccel_3486"/>
<dbReference type="AlphaFoldDB" id="A0A0L6JS55"/>
<feature type="transmembrane region" description="Helical" evidence="2">
    <location>
        <begin position="12"/>
        <end position="32"/>
    </location>
</feature>
<dbReference type="Pfam" id="PF04294">
    <property type="entry name" value="VanW"/>
    <property type="match status" value="1"/>
</dbReference>
<dbReference type="OrthoDB" id="9797191at2"/>
<dbReference type="RefSeq" id="WP_036944662.1">
    <property type="nucleotide sequence ID" value="NZ_JQKC01000033.1"/>
</dbReference>
<comment type="caution">
    <text evidence="4">The sequence shown here is derived from an EMBL/GenBank/DDBJ whole genome shotgun (WGS) entry which is preliminary data.</text>
</comment>
<dbReference type="Proteomes" id="UP000036923">
    <property type="component" value="Unassembled WGS sequence"/>
</dbReference>
<dbReference type="InterPro" id="IPR007391">
    <property type="entry name" value="Vancomycin_resist_VanW"/>
</dbReference>
<gene>
    <name evidence="4" type="ORF">Bccel_3486</name>
</gene>
<dbReference type="eggNOG" id="COG2720">
    <property type="taxonomic scope" value="Bacteria"/>
</dbReference>
<keyword evidence="2" id="KW-0812">Transmembrane</keyword>
<dbReference type="InterPro" id="IPR052913">
    <property type="entry name" value="Glycopeptide_resist_protein"/>
</dbReference>
<evidence type="ECO:0000313" key="5">
    <source>
        <dbReference type="Proteomes" id="UP000036923"/>
    </source>
</evidence>
<dbReference type="PATRIC" id="fig|398512.5.peg.3652"/>
<dbReference type="EMBL" id="LGTC01000001">
    <property type="protein sequence ID" value="KNY28212.1"/>
    <property type="molecule type" value="Genomic_DNA"/>
</dbReference>
<keyword evidence="2" id="KW-0472">Membrane</keyword>
<evidence type="ECO:0000256" key="1">
    <source>
        <dbReference type="ARBA" id="ARBA00022729"/>
    </source>
</evidence>
<accession>A0A0L6JS55</accession>
<evidence type="ECO:0000256" key="2">
    <source>
        <dbReference type="SAM" id="Phobius"/>
    </source>
</evidence>
<proteinExistence type="predicted"/>
<dbReference type="Pfam" id="PF07501">
    <property type="entry name" value="G5"/>
    <property type="match status" value="1"/>
</dbReference>
<name>A0A0L6JS55_9FIRM</name>
<feature type="domain" description="G5" evidence="3">
    <location>
        <begin position="372"/>
        <end position="450"/>
    </location>
</feature>
<protein>
    <submittedName>
        <fullName evidence="4">VanW family protein</fullName>
    </submittedName>
</protein>
<evidence type="ECO:0000313" key="4">
    <source>
        <dbReference type="EMBL" id="KNY28212.1"/>
    </source>
</evidence>
<dbReference type="InterPro" id="IPR022029">
    <property type="entry name" value="YoaR-like_PG-bd"/>
</dbReference>
<evidence type="ECO:0000259" key="3">
    <source>
        <dbReference type="SMART" id="SM01208"/>
    </source>
</evidence>